<keyword evidence="9" id="KW-1185">Reference proteome</keyword>
<dbReference type="InterPro" id="IPR001663">
    <property type="entry name" value="Rng_hydr_dOase-A"/>
</dbReference>
<name>A0A5J6MTT5_9PROT</name>
<dbReference type="Proteomes" id="UP000325797">
    <property type="component" value="Chromosome"/>
</dbReference>
<evidence type="ECO:0000256" key="1">
    <source>
        <dbReference type="ARBA" id="ARBA00001962"/>
    </source>
</evidence>
<dbReference type="GO" id="GO:0016491">
    <property type="term" value="F:oxidoreductase activity"/>
    <property type="evidence" value="ECO:0007669"/>
    <property type="project" value="UniProtKB-KW"/>
</dbReference>
<dbReference type="PANTHER" id="PTHR43756:SF5">
    <property type="entry name" value="CHOLINE MONOOXYGENASE, CHLOROPLASTIC"/>
    <property type="match status" value="1"/>
</dbReference>
<proteinExistence type="predicted"/>
<dbReference type="EMBL" id="CP042582">
    <property type="protein sequence ID" value="QEX20145.1"/>
    <property type="molecule type" value="Genomic_DNA"/>
</dbReference>
<dbReference type="PANTHER" id="PTHR43756">
    <property type="entry name" value="CHOLINE MONOOXYGENASE, CHLOROPLASTIC"/>
    <property type="match status" value="1"/>
</dbReference>
<dbReference type="OrthoDB" id="7456916at2"/>
<evidence type="ECO:0000313" key="8">
    <source>
        <dbReference type="EMBL" id="QEX20145.1"/>
    </source>
</evidence>
<comment type="cofactor">
    <cofactor evidence="1">
        <name>Fe cation</name>
        <dbReference type="ChEBI" id="CHEBI:24875"/>
    </cofactor>
</comment>
<keyword evidence="2" id="KW-0001">2Fe-2S</keyword>
<reference evidence="8 9" key="1">
    <citation type="submission" date="2019-08" db="EMBL/GenBank/DDBJ databases">
        <title>Hyperibacter terrae gen. nov., sp. nov. and Hyperibacter viscosus sp. nov., two new members in the family Rhodospirillaceae isolated from the rhizosphere of Hypericum perforatum.</title>
        <authorList>
            <person name="Noviana Z."/>
        </authorList>
    </citation>
    <scope>NUCLEOTIDE SEQUENCE [LARGE SCALE GENOMIC DNA]</scope>
    <source>
        <strain evidence="8 9">R5959</strain>
    </source>
</reference>
<dbReference type="Pfam" id="PF00848">
    <property type="entry name" value="Ring_hydroxyl_A"/>
    <property type="match status" value="1"/>
</dbReference>
<keyword evidence="6" id="KW-0411">Iron-sulfur</keyword>
<dbReference type="SUPFAM" id="SSF55961">
    <property type="entry name" value="Bet v1-like"/>
    <property type="match status" value="1"/>
</dbReference>
<organism evidence="8 9">
    <name type="scientific">Hypericibacter adhaerens</name>
    <dbReference type="NCBI Taxonomy" id="2602016"/>
    <lineage>
        <taxon>Bacteria</taxon>
        <taxon>Pseudomonadati</taxon>
        <taxon>Pseudomonadota</taxon>
        <taxon>Alphaproteobacteria</taxon>
        <taxon>Rhodospirillales</taxon>
        <taxon>Dongiaceae</taxon>
        <taxon>Hypericibacter</taxon>
    </lineage>
</organism>
<dbReference type="Gene3D" id="2.102.10.10">
    <property type="entry name" value="Rieske [2Fe-2S] iron-sulphur domain"/>
    <property type="match status" value="1"/>
</dbReference>
<dbReference type="CDD" id="cd00680">
    <property type="entry name" value="RHO_alpha_C"/>
    <property type="match status" value="1"/>
</dbReference>
<evidence type="ECO:0000259" key="7">
    <source>
        <dbReference type="PROSITE" id="PS51296"/>
    </source>
</evidence>
<keyword evidence="3" id="KW-0479">Metal-binding</keyword>
<feature type="domain" description="Rieske" evidence="7">
    <location>
        <begin position="54"/>
        <end position="162"/>
    </location>
</feature>
<keyword evidence="4" id="KW-0560">Oxidoreductase</keyword>
<dbReference type="PROSITE" id="PS51296">
    <property type="entry name" value="RIESKE"/>
    <property type="match status" value="1"/>
</dbReference>
<dbReference type="Gene3D" id="3.90.380.10">
    <property type="entry name" value="Naphthalene 1,2-dioxygenase Alpha Subunit, Chain A, domain 1"/>
    <property type="match status" value="1"/>
</dbReference>
<evidence type="ECO:0000313" key="9">
    <source>
        <dbReference type="Proteomes" id="UP000325797"/>
    </source>
</evidence>
<dbReference type="CDD" id="cd03469">
    <property type="entry name" value="Rieske_RO_Alpha_N"/>
    <property type="match status" value="1"/>
</dbReference>
<gene>
    <name evidence="8" type="ORF">FRZ61_00590</name>
</gene>
<dbReference type="KEGG" id="hadh:FRZ61_00590"/>
<dbReference type="RefSeq" id="WP_151114411.1">
    <property type="nucleotide sequence ID" value="NZ_DASZSC010000268.1"/>
</dbReference>
<dbReference type="Pfam" id="PF00355">
    <property type="entry name" value="Rieske"/>
    <property type="match status" value="1"/>
</dbReference>
<evidence type="ECO:0000256" key="2">
    <source>
        <dbReference type="ARBA" id="ARBA00022714"/>
    </source>
</evidence>
<dbReference type="InterPro" id="IPR036922">
    <property type="entry name" value="Rieske_2Fe-2S_sf"/>
</dbReference>
<protein>
    <submittedName>
        <fullName evidence="8">(2Fe-2S) ferredoxin</fullName>
    </submittedName>
</protein>
<evidence type="ECO:0000256" key="5">
    <source>
        <dbReference type="ARBA" id="ARBA00023004"/>
    </source>
</evidence>
<evidence type="ECO:0000256" key="6">
    <source>
        <dbReference type="ARBA" id="ARBA00023014"/>
    </source>
</evidence>
<evidence type="ECO:0000256" key="4">
    <source>
        <dbReference type="ARBA" id="ARBA00023002"/>
    </source>
</evidence>
<dbReference type="InterPro" id="IPR017941">
    <property type="entry name" value="Rieske_2Fe-2S"/>
</dbReference>
<evidence type="ECO:0000256" key="3">
    <source>
        <dbReference type="ARBA" id="ARBA00022723"/>
    </source>
</evidence>
<accession>A0A5J6MTT5</accession>
<dbReference type="SUPFAM" id="SSF50022">
    <property type="entry name" value="ISP domain"/>
    <property type="match status" value="1"/>
</dbReference>
<sequence>MTPITQNRQENAMNEQTPIALTEGGSLSYGLPAWTYFNQELTQLEYERVILPSWQFVCHVNQLKQPGDFATLDMMRDSVVVMRGKDGELRAFSNVCRHRGAKLLDGEGSCKGRVKCPYHGWSYALDGRLVGVPSEQTFPGMKKADFGLKPVEMEIILGLVFVRLIPGGPSLALMFKDFIELVRPYRIEEMEPVNQLWTGSWNCNWKVAVDNNLENYHVPVGHPGYHRMLDNDLMGEINEHGVAVSESVLRDRLSPVWSERLYQQLAPEVLTDLPEKNRRTWLFFSMAPNIGIDIYPDSMDIFQILPKSAETCLMRFPVFSRPDARREAKLLRYLNARINRQVGHEDRDLSERVQMGLRSNGYEPGPLSDYEHAIRDFHDRLRAACPVVTLPEAPSPGSLAARNTAMLTEQAAA</sequence>
<dbReference type="GO" id="GO:0005506">
    <property type="term" value="F:iron ion binding"/>
    <property type="evidence" value="ECO:0007669"/>
    <property type="project" value="InterPro"/>
</dbReference>
<keyword evidence="5" id="KW-0408">Iron</keyword>
<dbReference type="InterPro" id="IPR015879">
    <property type="entry name" value="Ring_hydroxy_dOase_asu_C_dom"/>
</dbReference>
<dbReference type="GO" id="GO:0051537">
    <property type="term" value="F:2 iron, 2 sulfur cluster binding"/>
    <property type="evidence" value="ECO:0007669"/>
    <property type="project" value="UniProtKB-KW"/>
</dbReference>
<dbReference type="PRINTS" id="PR00090">
    <property type="entry name" value="RNGDIOXGNASE"/>
</dbReference>
<dbReference type="AlphaFoldDB" id="A0A5J6MTT5"/>